<dbReference type="EMBL" id="UINC01005084">
    <property type="protein sequence ID" value="SVA18957.1"/>
    <property type="molecule type" value="Genomic_DNA"/>
</dbReference>
<proteinExistence type="predicted"/>
<name>A0A381TVG3_9ZZZZ</name>
<organism evidence="1">
    <name type="scientific">marine metagenome</name>
    <dbReference type="NCBI Taxonomy" id="408172"/>
    <lineage>
        <taxon>unclassified sequences</taxon>
        <taxon>metagenomes</taxon>
        <taxon>ecological metagenomes</taxon>
    </lineage>
</organism>
<feature type="non-terminal residue" evidence="1">
    <location>
        <position position="1"/>
    </location>
</feature>
<sequence length="87" mass="9649">VDAHVGHLLGPQAQLRCRLHHFGFQRFDAVPLLVNRNIRQSICYGDLADDVLAIPMKGNLAGPNEITAIRPNHTVPAFASKSNRFIH</sequence>
<evidence type="ECO:0000313" key="1">
    <source>
        <dbReference type="EMBL" id="SVA18957.1"/>
    </source>
</evidence>
<reference evidence="1" key="1">
    <citation type="submission" date="2018-05" db="EMBL/GenBank/DDBJ databases">
        <authorList>
            <person name="Lanie J.A."/>
            <person name="Ng W.-L."/>
            <person name="Kazmierczak K.M."/>
            <person name="Andrzejewski T.M."/>
            <person name="Davidsen T.M."/>
            <person name="Wayne K.J."/>
            <person name="Tettelin H."/>
            <person name="Glass J.I."/>
            <person name="Rusch D."/>
            <person name="Podicherti R."/>
            <person name="Tsui H.-C.T."/>
            <person name="Winkler M.E."/>
        </authorList>
    </citation>
    <scope>NUCLEOTIDE SEQUENCE</scope>
</reference>
<dbReference type="AlphaFoldDB" id="A0A381TVG3"/>
<protein>
    <submittedName>
        <fullName evidence="1">Uncharacterized protein</fullName>
    </submittedName>
</protein>
<accession>A0A381TVG3</accession>
<gene>
    <name evidence="1" type="ORF">METZ01_LOCUS71811</name>
</gene>